<proteinExistence type="predicted"/>
<evidence type="ECO:0000313" key="2">
    <source>
        <dbReference type="EMBL" id="CEM15000.1"/>
    </source>
</evidence>
<protein>
    <submittedName>
        <fullName evidence="2">Uncharacterized protein</fullName>
    </submittedName>
</protein>
<gene>
    <name evidence="2" type="ORF">Vbra_9323</name>
</gene>
<dbReference type="InParanoid" id="A0A0G4FMC5"/>
<accession>A0A0G4FMC5</accession>
<feature type="compositionally biased region" description="Low complexity" evidence="1">
    <location>
        <begin position="64"/>
        <end position="73"/>
    </location>
</feature>
<name>A0A0G4FMC5_VITBC</name>
<sequence>MEPSCAKLVDAFEHRPQVQADALKRVANRVAHRDVGDDNISTVGTFDSDDLSDDNAGDDDVRRSSTSASSSVGSCGGRTGVFGLVYLTQLTSLSGR</sequence>
<feature type="region of interest" description="Disordered" evidence="1">
    <location>
        <begin position="37"/>
        <end position="79"/>
    </location>
</feature>
<evidence type="ECO:0000313" key="3">
    <source>
        <dbReference type="Proteomes" id="UP000041254"/>
    </source>
</evidence>
<dbReference type="VEuPathDB" id="CryptoDB:Vbra_9323"/>
<reference evidence="2 3" key="1">
    <citation type="submission" date="2014-11" db="EMBL/GenBank/DDBJ databases">
        <authorList>
            <person name="Zhu J."/>
            <person name="Qi W."/>
            <person name="Song R."/>
        </authorList>
    </citation>
    <scope>NUCLEOTIDE SEQUENCE [LARGE SCALE GENOMIC DNA]</scope>
</reference>
<dbReference type="AlphaFoldDB" id="A0A0G4FMC5"/>
<organism evidence="2 3">
    <name type="scientific">Vitrella brassicaformis (strain CCMP3155)</name>
    <dbReference type="NCBI Taxonomy" id="1169540"/>
    <lineage>
        <taxon>Eukaryota</taxon>
        <taxon>Sar</taxon>
        <taxon>Alveolata</taxon>
        <taxon>Colpodellida</taxon>
        <taxon>Vitrellaceae</taxon>
        <taxon>Vitrella</taxon>
    </lineage>
</organism>
<keyword evidence="3" id="KW-1185">Reference proteome</keyword>
<dbReference type="Proteomes" id="UP000041254">
    <property type="component" value="Unassembled WGS sequence"/>
</dbReference>
<dbReference type="EMBL" id="CDMY01000463">
    <property type="protein sequence ID" value="CEM15000.1"/>
    <property type="molecule type" value="Genomic_DNA"/>
</dbReference>
<feature type="compositionally biased region" description="Acidic residues" evidence="1">
    <location>
        <begin position="47"/>
        <end position="58"/>
    </location>
</feature>
<evidence type="ECO:0000256" key="1">
    <source>
        <dbReference type="SAM" id="MobiDB-lite"/>
    </source>
</evidence>